<evidence type="ECO:0000256" key="11">
    <source>
        <dbReference type="ARBA" id="ARBA00022989"/>
    </source>
</evidence>
<dbReference type="InterPro" id="IPR050351">
    <property type="entry name" value="BphY/WalK/GraS-like"/>
</dbReference>
<evidence type="ECO:0000259" key="17">
    <source>
        <dbReference type="PROSITE" id="PS50109"/>
    </source>
</evidence>
<accession>A0ABR8S5R7</accession>
<evidence type="ECO:0000256" key="2">
    <source>
        <dbReference type="ARBA" id="ARBA00004141"/>
    </source>
</evidence>
<dbReference type="CDD" id="cd00130">
    <property type="entry name" value="PAS"/>
    <property type="match status" value="1"/>
</dbReference>
<sequence>MAEPPIPDAPPRDHTAPSRWNDPRTRSIWQWQLVLGVAVAAITVVIVLLTPQAFAQPVFTAGVVLIVVVSGLTLAVPWHRVGHATVALVPAVDIAAIGLLAWGSDGQLSILWIFPIAWISTYYTLPWLVAALSEIAVILTVDVLLTSVTPARAVHLMVVLLALVFIGVTITTGSRRTRAFSRLLERQFAQLELTLRRVETQEKRALALFNSVDTGLARVDRRGVIRAANDAYRRLYSIDDVSHAHPAAAVEYDGYRGEPLPPHETMVARAARGEIFTDHRIWLFDTSGQWRALDVSTSAVGSTPDEPEVTLLTVRDTTAAVKAQEEKKTLTSVVSHELRNPLTAIVGHVDLLLDRDDLPADAIERLEVVENAGQRMQRLIASVLETNKPTAPPAHIVDLQRIAAASVDAFRPAAQTAQLTVEAAIDGDLLVAGDAFRLRQAVDNIIGNAVKYTPRGGHIRVDARRVDGQIRFAVSDTGIGISATDVDRVFEPYFRAETARDSGVPGTGLGMVITREIVQQHGGRLALTSALGRGTTVVVHLAAHGSEGTE</sequence>
<keyword evidence="9" id="KW-0418">Kinase</keyword>
<evidence type="ECO:0000256" key="15">
    <source>
        <dbReference type="SAM" id="MobiDB-lite"/>
    </source>
</evidence>
<dbReference type="InterPro" id="IPR035965">
    <property type="entry name" value="PAS-like_dom_sf"/>
</dbReference>
<dbReference type="RefSeq" id="WP_191720028.1">
    <property type="nucleotide sequence ID" value="NZ_JACSQP010000014.1"/>
</dbReference>
<evidence type="ECO:0000256" key="1">
    <source>
        <dbReference type="ARBA" id="ARBA00000085"/>
    </source>
</evidence>
<dbReference type="InterPro" id="IPR005467">
    <property type="entry name" value="His_kinase_dom"/>
</dbReference>
<protein>
    <recommendedName>
        <fullName evidence="14">Sensor-like histidine kinase SenX3</fullName>
        <ecNumber evidence="4">2.7.13.3</ecNumber>
    </recommendedName>
</protein>
<evidence type="ECO:0000256" key="5">
    <source>
        <dbReference type="ARBA" id="ARBA00022553"/>
    </source>
</evidence>
<dbReference type="SMART" id="SM00388">
    <property type="entry name" value="HisKA"/>
    <property type="match status" value="1"/>
</dbReference>
<dbReference type="CDD" id="cd00075">
    <property type="entry name" value="HATPase"/>
    <property type="match status" value="1"/>
</dbReference>
<dbReference type="InterPro" id="IPR004358">
    <property type="entry name" value="Sig_transdc_His_kin-like_C"/>
</dbReference>
<keyword evidence="12" id="KW-0902">Two-component regulatory system</keyword>
<feature type="transmembrane region" description="Helical" evidence="16">
    <location>
        <begin position="28"/>
        <end position="49"/>
    </location>
</feature>
<dbReference type="PRINTS" id="PR00344">
    <property type="entry name" value="BCTRLSENSOR"/>
</dbReference>
<evidence type="ECO:0000256" key="12">
    <source>
        <dbReference type="ARBA" id="ARBA00023012"/>
    </source>
</evidence>
<feature type="compositionally biased region" description="Basic and acidic residues" evidence="15">
    <location>
        <begin position="10"/>
        <end position="21"/>
    </location>
</feature>
<dbReference type="InterPro" id="IPR003661">
    <property type="entry name" value="HisK_dim/P_dom"/>
</dbReference>
<dbReference type="SUPFAM" id="SSF55874">
    <property type="entry name" value="ATPase domain of HSP90 chaperone/DNA topoisomerase II/histidine kinase"/>
    <property type="match status" value="1"/>
</dbReference>
<name>A0ABR8S5R7_9MICO</name>
<dbReference type="PANTHER" id="PTHR42878">
    <property type="entry name" value="TWO-COMPONENT HISTIDINE KINASE"/>
    <property type="match status" value="1"/>
</dbReference>
<feature type="domain" description="Histidine kinase" evidence="17">
    <location>
        <begin position="333"/>
        <end position="545"/>
    </location>
</feature>
<keyword evidence="13 16" id="KW-0472">Membrane</keyword>
<keyword evidence="10" id="KW-0067">ATP-binding</keyword>
<dbReference type="InterPro" id="IPR000014">
    <property type="entry name" value="PAS"/>
</dbReference>
<evidence type="ECO:0000256" key="9">
    <source>
        <dbReference type="ARBA" id="ARBA00022777"/>
    </source>
</evidence>
<feature type="transmembrane region" description="Helical" evidence="16">
    <location>
        <begin position="58"/>
        <end position="78"/>
    </location>
</feature>
<dbReference type="InterPro" id="IPR003594">
    <property type="entry name" value="HATPase_dom"/>
</dbReference>
<comment type="subcellular location">
    <subcellularLocation>
        <location evidence="3">Cell membrane</location>
    </subcellularLocation>
    <subcellularLocation>
        <location evidence="2">Membrane</location>
        <topology evidence="2">Multi-pass membrane protein</topology>
    </subcellularLocation>
</comment>
<evidence type="ECO:0000256" key="6">
    <source>
        <dbReference type="ARBA" id="ARBA00022679"/>
    </source>
</evidence>
<dbReference type="SMART" id="SM00387">
    <property type="entry name" value="HATPase_c"/>
    <property type="match status" value="1"/>
</dbReference>
<evidence type="ECO:0000256" key="4">
    <source>
        <dbReference type="ARBA" id="ARBA00012438"/>
    </source>
</evidence>
<evidence type="ECO:0000256" key="14">
    <source>
        <dbReference type="ARBA" id="ARBA00039401"/>
    </source>
</evidence>
<comment type="catalytic activity">
    <reaction evidence="1">
        <text>ATP + protein L-histidine = ADP + protein N-phospho-L-histidine.</text>
        <dbReference type="EC" id="2.7.13.3"/>
    </reaction>
</comment>
<keyword evidence="6" id="KW-0808">Transferase</keyword>
<dbReference type="InterPro" id="IPR036097">
    <property type="entry name" value="HisK_dim/P_sf"/>
</dbReference>
<dbReference type="InterPro" id="IPR036890">
    <property type="entry name" value="HATPase_C_sf"/>
</dbReference>
<evidence type="ECO:0000313" key="18">
    <source>
        <dbReference type="EMBL" id="MBD7958836.1"/>
    </source>
</evidence>
<evidence type="ECO:0000256" key="13">
    <source>
        <dbReference type="ARBA" id="ARBA00023136"/>
    </source>
</evidence>
<dbReference type="PROSITE" id="PS50109">
    <property type="entry name" value="HIS_KIN"/>
    <property type="match status" value="1"/>
</dbReference>
<feature type="transmembrane region" description="Helical" evidence="16">
    <location>
        <begin position="110"/>
        <end position="133"/>
    </location>
</feature>
<dbReference type="Pfam" id="PF00512">
    <property type="entry name" value="HisKA"/>
    <property type="match status" value="1"/>
</dbReference>
<comment type="caution">
    <text evidence="18">The sequence shown here is derived from an EMBL/GenBank/DDBJ whole genome shotgun (WGS) entry which is preliminary data.</text>
</comment>
<evidence type="ECO:0000256" key="10">
    <source>
        <dbReference type="ARBA" id="ARBA00022840"/>
    </source>
</evidence>
<keyword evidence="5" id="KW-0597">Phosphoprotein</keyword>
<reference evidence="18 19" key="1">
    <citation type="submission" date="2020-08" db="EMBL/GenBank/DDBJ databases">
        <title>A Genomic Blueprint of the Chicken Gut Microbiome.</title>
        <authorList>
            <person name="Gilroy R."/>
            <person name="Ravi A."/>
            <person name="Getino M."/>
            <person name="Pursley I."/>
            <person name="Horton D.L."/>
            <person name="Alikhan N.-F."/>
            <person name="Baker D."/>
            <person name="Gharbi K."/>
            <person name="Hall N."/>
            <person name="Watson M."/>
            <person name="Adriaenssens E.M."/>
            <person name="Foster-Nyarko E."/>
            <person name="Jarju S."/>
            <person name="Secka A."/>
            <person name="Antonio M."/>
            <person name="Oren A."/>
            <person name="Chaudhuri R."/>
            <person name="La Ragione R.M."/>
            <person name="Hildebrand F."/>
            <person name="Pallen M.J."/>
        </authorList>
    </citation>
    <scope>NUCLEOTIDE SEQUENCE [LARGE SCALE GENOMIC DNA]</scope>
    <source>
        <strain evidence="18 19">Sa4CUA7</strain>
    </source>
</reference>
<dbReference type="Gene3D" id="3.30.450.20">
    <property type="entry name" value="PAS domain"/>
    <property type="match status" value="1"/>
</dbReference>
<keyword evidence="19" id="KW-1185">Reference proteome</keyword>
<dbReference type="SUPFAM" id="SSF47384">
    <property type="entry name" value="Homodimeric domain of signal transducing histidine kinase"/>
    <property type="match status" value="1"/>
</dbReference>
<feature type="transmembrane region" description="Helical" evidence="16">
    <location>
        <begin position="84"/>
        <end position="103"/>
    </location>
</feature>
<evidence type="ECO:0000256" key="8">
    <source>
        <dbReference type="ARBA" id="ARBA00022741"/>
    </source>
</evidence>
<keyword evidence="11 16" id="KW-1133">Transmembrane helix</keyword>
<organism evidence="18 19">
    <name type="scientific">Microbacterium pullorum</name>
    <dbReference type="NCBI Taxonomy" id="2762236"/>
    <lineage>
        <taxon>Bacteria</taxon>
        <taxon>Bacillati</taxon>
        <taxon>Actinomycetota</taxon>
        <taxon>Actinomycetes</taxon>
        <taxon>Micrococcales</taxon>
        <taxon>Microbacteriaceae</taxon>
        <taxon>Microbacterium</taxon>
    </lineage>
</organism>
<dbReference type="Gene3D" id="1.10.287.130">
    <property type="match status" value="1"/>
</dbReference>
<keyword evidence="8" id="KW-0547">Nucleotide-binding</keyword>
<feature type="transmembrane region" description="Helical" evidence="16">
    <location>
        <begin position="153"/>
        <end position="173"/>
    </location>
</feature>
<dbReference type="EC" id="2.7.13.3" evidence="4"/>
<evidence type="ECO:0000256" key="7">
    <source>
        <dbReference type="ARBA" id="ARBA00022692"/>
    </source>
</evidence>
<gene>
    <name evidence="18" type="ORF">H9651_14440</name>
</gene>
<dbReference type="EMBL" id="JACSQP010000014">
    <property type="protein sequence ID" value="MBD7958836.1"/>
    <property type="molecule type" value="Genomic_DNA"/>
</dbReference>
<dbReference type="Proteomes" id="UP000648352">
    <property type="component" value="Unassembled WGS sequence"/>
</dbReference>
<dbReference type="CDD" id="cd00082">
    <property type="entry name" value="HisKA"/>
    <property type="match status" value="1"/>
</dbReference>
<dbReference type="PANTHER" id="PTHR42878:SF7">
    <property type="entry name" value="SENSOR HISTIDINE KINASE GLRK"/>
    <property type="match status" value="1"/>
</dbReference>
<feature type="region of interest" description="Disordered" evidence="15">
    <location>
        <begin position="1"/>
        <end position="21"/>
    </location>
</feature>
<dbReference type="Pfam" id="PF02518">
    <property type="entry name" value="HATPase_c"/>
    <property type="match status" value="1"/>
</dbReference>
<keyword evidence="7 16" id="KW-0812">Transmembrane</keyword>
<proteinExistence type="predicted"/>
<dbReference type="SUPFAM" id="SSF55785">
    <property type="entry name" value="PYP-like sensor domain (PAS domain)"/>
    <property type="match status" value="1"/>
</dbReference>
<dbReference type="Gene3D" id="3.30.565.10">
    <property type="entry name" value="Histidine kinase-like ATPase, C-terminal domain"/>
    <property type="match status" value="1"/>
</dbReference>
<evidence type="ECO:0000313" key="19">
    <source>
        <dbReference type="Proteomes" id="UP000648352"/>
    </source>
</evidence>
<evidence type="ECO:0000256" key="3">
    <source>
        <dbReference type="ARBA" id="ARBA00004236"/>
    </source>
</evidence>
<evidence type="ECO:0000256" key="16">
    <source>
        <dbReference type="SAM" id="Phobius"/>
    </source>
</evidence>